<dbReference type="PANTHER" id="PTHR48078">
    <property type="entry name" value="THREONINE DEHYDRATASE, MITOCHONDRIAL-RELATED"/>
    <property type="match status" value="1"/>
</dbReference>
<dbReference type="Gene3D" id="3.40.50.1100">
    <property type="match status" value="2"/>
</dbReference>
<comment type="cofactor">
    <cofactor evidence="1">
        <name>pyridoxal 5'-phosphate</name>
        <dbReference type="ChEBI" id="CHEBI:597326"/>
    </cofactor>
</comment>
<protein>
    <recommendedName>
        <fullName evidence="5">L-serine deaminase</fullName>
    </recommendedName>
    <alternativeName>
        <fullName evidence="6">L-threonine dehydratase</fullName>
    </alternativeName>
</protein>
<keyword evidence="3" id="KW-0663">Pyridoxal phosphate</keyword>
<proteinExistence type="inferred from homology"/>
<evidence type="ECO:0000256" key="3">
    <source>
        <dbReference type="ARBA" id="ARBA00022898"/>
    </source>
</evidence>
<dbReference type="SUPFAM" id="SSF53686">
    <property type="entry name" value="Tryptophan synthase beta subunit-like PLP-dependent enzymes"/>
    <property type="match status" value="1"/>
</dbReference>
<keyword evidence="9" id="KW-1185">Reference proteome</keyword>
<reference evidence="8" key="1">
    <citation type="submission" date="2020-11" db="EMBL/GenBank/DDBJ databases">
        <authorList>
            <person name="Whiteford S."/>
        </authorList>
    </citation>
    <scope>NUCLEOTIDE SEQUENCE</scope>
</reference>
<evidence type="ECO:0000313" key="8">
    <source>
        <dbReference type="EMBL" id="CAG9132862.1"/>
    </source>
</evidence>
<evidence type="ECO:0000256" key="2">
    <source>
        <dbReference type="ARBA" id="ARBA00010869"/>
    </source>
</evidence>
<dbReference type="CDD" id="cd01562">
    <property type="entry name" value="Thr-dehyd"/>
    <property type="match status" value="1"/>
</dbReference>
<evidence type="ECO:0000256" key="1">
    <source>
        <dbReference type="ARBA" id="ARBA00001933"/>
    </source>
</evidence>
<name>A0A8S4G1P1_PLUXY</name>
<dbReference type="AlphaFoldDB" id="A0A8S4G1P1"/>
<dbReference type="EMBL" id="CAJHNJ030000054">
    <property type="protein sequence ID" value="CAG9132862.1"/>
    <property type="molecule type" value="Genomic_DNA"/>
</dbReference>
<evidence type="ECO:0000259" key="7">
    <source>
        <dbReference type="Pfam" id="PF00291"/>
    </source>
</evidence>
<dbReference type="InterPro" id="IPR036052">
    <property type="entry name" value="TrpB-like_PALP_sf"/>
</dbReference>
<dbReference type="InterPro" id="IPR001926">
    <property type="entry name" value="TrpB-like_PALP"/>
</dbReference>
<dbReference type="PANTHER" id="PTHR48078:SF19">
    <property type="entry name" value="ACT DOMAIN-CONTAINING PROTEIN"/>
    <property type="match status" value="1"/>
</dbReference>
<dbReference type="GO" id="GO:0003941">
    <property type="term" value="F:L-serine ammonia-lyase activity"/>
    <property type="evidence" value="ECO:0007669"/>
    <property type="project" value="TreeGrafter"/>
</dbReference>
<keyword evidence="4" id="KW-0456">Lyase</keyword>
<evidence type="ECO:0000256" key="5">
    <source>
        <dbReference type="ARBA" id="ARBA00041766"/>
    </source>
</evidence>
<evidence type="ECO:0000313" key="9">
    <source>
        <dbReference type="Proteomes" id="UP000653454"/>
    </source>
</evidence>
<dbReference type="GO" id="GO:0004794">
    <property type="term" value="F:threonine deaminase activity"/>
    <property type="evidence" value="ECO:0007669"/>
    <property type="project" value="TreeGrafter"/>
</dbReference>
<evidence type="ECO:0000256" key="4">
    <source>
        <dbReference type="ARBA" id="ARBA00023239"/>
    </source>
</evidence>
<dbReference type="InterPro" id="IPR050147">
    <property type="entry name" value="Ser/Thr_Dehydratase"/>
</dbReference>
<dbReference type="Pfam" id="PF00291">
    <property type="entry name" value="PALP"/>
    <property type="match status" value="1"/>
</dbReference>
<dbReference type="Proteomes" id="UP000653454">
    <property type="component" value="Unassembled WGS sequence"/>
</dbReference>
<dbReference type="GO" id="GO:0009097">
    <property type="term" value="P:isoleucine biosynthetic process"/>
    <property type="evidence" value="ECO:0007669"/>
    <property type="project" value="TreeGrafter"/>
</dbReference>
<organism evidence="8 9">
    <name type="scientific">Plutella xylostella</name>
    <name type="common">Diamondback moth</name>
    <name type="synonym">Plutella maculipennis</name>
    <dbReference type="NCBI Taxonomy" id="51655"/>
    <lineage>
        <taxon>Eukaryota</taxon>
        <taxon>Metazoa</taxon>
        <taxon>Ecdysozoa</taxon>
        <taxon>Arthropoda</taxon>
        <taxon>Hexapoda</taxon>
        <taxon>Insecta</taxon>
        <taxon>Pterygota</taxon>
        <taxon>Neoptera</taxon>
        <taxon>Endopterygota</taxon>
        <taxon>Lepidoptera</taxon>
        <taxon>Glossata</taxon>
        <taxon>Ditrysia</taxon>
        <taxon>Yponomeutoidea</taxon>
        <taxon>Plutellidae</taxon>
        <taxon>Plutella</taxon>
    </lineage>
</organism>
<comment type="similarity">
    <text evidence="2">Belongs to the serine/threonine dehydratase family.</text>
</comment>
<evidence type="ECO:0000256" key="6">
    <source>
        <dbReference type="ARBA" id="ARBA00042605"/>
    </source>
</evidence>
<accession>A0A8S4G1P1</accession>
<gene>
    <name evidence="8" type="ORF">PLXY2_LOCUS11114</name>
</gene>
<comment type="caution">
    <text evidence="8">The sequence shown here is derived from an EMBL/GenBank/DDBJ whole genome shotgun (WGS) entry which is preliminary data.</text>
</comment>
<dbReference type="FunFam" id="3.40.50.1100:FF:000007">
    <property type="entry name" value="L-threonine dehydratase catabolic TdcB"/>
    <property type="match status" value="1"/>
</dbReference>
<feature type="domain" description="Tryptophan synthase beta chain-like PALP" evidence="7">
    <location>
        <begin position="41"/>
        <end position="326"/>
    </location>
</feature>
<sequence>MADSNISNEHGVDEHCDPNNPRIVKYEDILAAARRIVGIVMRTPLLKSHMGEKYGMDLYYKAEFLQRVGSFNERGACNVLACLTDEQKKFGVITASTGNHALAMCYHAMRNNIPCCVVMPASASPLKMEKCRELSGNKVVIHGEDIAEAKQHALDLALEKKMVYINGYDHVNIIEGQGTIGIEIVEQLPDVDAILVPVGGGGLIAGIATAVKHLKPDTEIYGIQTDKTFAMTETLRKNERVHIAISNTIAEGLAINKVGVNSFASIKGTVDKMIIVKEDWVMRGILHVIEEEKFVVEGAGATTIATIMAGLLPNLKGKKVVCVFSGGNMDPKVLSRCIERAMAIEGRLLKFRVTLEDKEGAFTEFCSLISNIGVTIRDFVPQRTWVTSEIFYTEVKVIAETSGLNQAKELTDLVKKHYKEAYFHQLSEHARVTTERRGPCLAPNPVCMMK</sequence>
<dbReference type="GO" id="GO:0006567">
    <property type="term" value="P:L-threonine catabolic process"/>
    <property type="evidence" value="ECO:0007669"/>
    <property type="project" value="TreeGrafter"/>
</dbReference>
<dbReference type="GO" id="GO:0006565">
    <property type="term" value="P:L-serine catabolic process"/>
    <property type="evidence" value="ECO:0007669"/>
    <property type="project" value="TreeGrafter"/>
</dbReference>